<evidence type="ECO:0000256" key="2">
    <source>
        <dbReference type="ARBA" id="ARBA00022448"/>
    </source>
</evidence>
<dbReference type="GO" id="GO:0005524">
    <property type="term" value="F:ATP binding"/>
    <property type="evidence" value="ECO:0007669"/>
    <property type="project" value="UniProtKB-KW"/>
</dbReference>
<dbReference type="CDD" id="cd18562">
    <property type="entry name" value="ABC_6TM_NdvA_beta-glucan_exporter_like"/>
    <property type="match status" value="1"/>
</dbReference>
<feature type="domain" description="ABC transmembrane type-1" evidence="11">
    <location>
        <begin position="22"/>
        <end position="308"/>
    </location>
</feature>
<reference evidence="12 13" key="1">
    <citation type="submission" date="2019-01" db="EMBL/GenBank/DDBJ databases">
        <authorList>
            <person name="Chen W.-M."/>
        </authorList>
    </citation>
    <scope>NUCLEOTIDE SEQUENCE [LARGE SCALE GENOMIC DNA]</scope>
    <source>
        <strain evidence="12 13">CCP-6</strain>
    </source>
</reference>
<dbReference type="PANTHER" id="PTHR43394">
    <property type="entry name" value="ATP-DEPENDENT PERMEASE MDL1, MITOCHONDRIAL"/>
    <property type="match status" value="1"/>
</dbReference>
<proteinExistence type="predicted"/>
<feature type="transmembrane region" description="Helical" evidence="9">
    <location>
        <begin position="20"/>
        <end position="41"/>
    </location>
</feature>
<evidence type="ECO:0000256" key="1">
    <source>
        <dbReference type="ARBA" id="ARBA00004651"/>
    </source>
</evidence>
<keyword evidence="4 9" id="KW-0812">Transmembrane</keyword>
<dbReference type="Proteomes" id="UP000282957">
    <property type="component" value="Unassembled WGS sequence"/>
</dbReference>
<dbReference type="InterPro" id="IPR011527">
    <property type="entry name" value="ABC1_TM_dom"/>
</dbReference>
<dbReference type="Pfam" id="PF00005">
    <property type="entry name" value="ABC_tran"/>
    <property type="match status" value="1"/>
</dbReference>
<dbReference type="AlphaFoldDB" id="A0A437LX81"/>
<dbReference type="RefSeq" id="WP_127790261.1">
    <property type="nucleotide sequence ID" value="NZ_SACL01000016.1"/>
</dbReference>
<feature type="transmembrane region" description="Helical" evidence="9">
    <location>
        <begin position="61"/>
        <end position="89"/>
    </location>
</feature>
<keyword evidence="2" id="KW-0813">Transport</keyword>
<keyword evidence="6 12" id="KW-0067">ATP-binding</keyword>
<dbReference type="CDD" id="cd03249">
    <property type="entry name" value="ABC_MTABC3_MDL1_MDL2"/>
    <property type="match status" value="1"/>
</dbReference>
<comment type="subcellular location">
    <subcellularLocation>
        <location evidence="1">Cell membrane</location>
        <topology evidence="1">Multi-pass membrane protein</topology>
    </subcellularLocation>
</comment>
<dbReference type="InterPro" id="IPR027417">
    <property type="entry name" value="P-loop_NTPase"/>
</dbReference>
<evidence type="ECO:0000259" key="11">
    <source>
        <dbReference type="PROSITE" id="PS50929"/>
    </source>
</evidence>
<evidence type="ECO:0000256" key="5">
    <source>
        <dbReference type="ARBA" id="ARBA00022741"/>
    </source>
</evidence>
<name>A0A437LX81_9PROT</name>
<dbReference type="SMART" id="SM00382">
    <property type="entry name" value="AAA"/>
    <property type="match status" value="1"/>
</dbReference>
<dbReference type="PROSITE" id="PS50893">
    <property type="entry name" value="ABC_TRANSPORTER_2"/>
    <property type="match status" value="1"/>
</dbReference>
<sequence>MQFIRLYGRVLGLLAADRWVAWGLALSALALAGLQFLEPVLFGRVVDLLSRSSSLGEQALWAEAATLLLVWGSVGLAGIGANVAVSLLADRMAHRNRLRMMNRYFSHVLSLPLAFHGDVQSGRLMKVMLVGSDNLFGMWLSFFREHLITFISALVLLPLTLVLNWRLGLILIVLVVVFTLVTAFVIRKTQAAQMQVERFHTRLAGNAQDALSNVMVVQSFTRLRSEAKQFSDIMRQVLDHQFPVLNWWAVVSVMTRACSTLTVIGIFVLGTVLHVRGQATVGDIVSFMGFATLLISRMEGAVAFISHLLFQAPALEEFFQVIDTRSTVPEKPDALDLPRSTGHVRFDHVGFAYPGGSRILADIDFDAPPGSTIALVGQTGAGKSTAMSLLQRLWDPVEGAVTLDGHDLRDITLESLRRNIGVVFQESMLFNRTIRENLLVGRPEASQEEIERACRLAEAHDFITRQPQGYDTMVGERGASLSGGQRQRLAIARALLKDPPVLILDEATSALDAATEARVQVALRNLMEGRTTFIIAHRLSTVREANTIMVFENGKVMERGTFEELVAADGRFAALVKTQLMGAQVPVAG</sequence>
<dbReference type="OrthoDB" id="5288404at2"/>
<dbReference type="InterPro" id="IPR036640">
    <property type="entry name" value="ABC1_TM_sf"/>
</dbReference>
<dbReference type="GO" id="GO:0005886">
    <property type="term" value="C:plasma membrane"/>
    <property type="evidence" value="ECO:0007669"/>
    <property type="project" value="UniProtKB-SubCell"/>
</dbReference>
<evidence type="ECO:0000256" key="8">
    <source>
        <dbReference type="ARBA" id="ARBA00023136"/>
    </source>
</evidence>
<dbReference type="Gene3D" id="3.40.50.300">
    <property type="entry name" value="P-loop containing nucleotide triphosphate hydrolases"/>
    <property type="match status" value="1"/>
</dbReference>
<evidence type="ECO:0000256" key="9">
    <source>
        <dbReference type="SAM" id="Phobius"/>
    </source>
</evidence>
<dbReference type="Pfam" id="PF00664">
    <property type="entry name" value="ABC_membrane"/>
    <property type="match status" value="1"/>
</dbReference>
<keyword evidence="7 9" id="KW-1133">Transmembrane helix</keyword>
<evidence type="ECO:0000313" key="12">
    <source>
        <dbReference type="EMBL" id="RVT89947.1"/>
    </source>
</evidence>
<dbReference type="InterPro" id="IPR003439">
    <property type="entry name" value="ABC_transporter-like_ATP-bd"/>
</dbReference>
<dbReference type="Gene3D" id="1.20.1560.10">
    <property type="entry name" value="ABC transporter type 1, transmembrane domain"/>
    <property type="match status" value="1"/>
</dbReference>
<keyword evidence="8 9" id="KW-0472">Membrane</keyword>
<comment type="caution">
    <text evidence="12">The sequence shown here is derived from an EMBL/GenBank/DDBJ whole genome shotgun (WGS) entry which is preliminary data.</text>
</comment>
<dbReference type="NCBIfam" id="NF010178">
    <property type="entry name" value="PRK13657.1"/>
    <property type="match status" value="1"/>
</dbReference>
<dbReference type="GO" id="GO:0016887">
    <property type="term" value="F:ATP hydrolysis activity"/>
    <property type="evidence" value="ECO:0007669"/>
    <property type="project" value="InterPro"/>
</dbReference>
<gene>
    <name evidence="12" type="ORF">EOD42_24605</name>
</gene>
<accession>A0A437LX81</accession>
<feature type="transmembrane region" description="Helical" evidence="9">
    <location>
        <begin position="165"/>
        <end position="186"/>
    </location>
</feature>
<evidence type="ECO:0000256" key="6">
    <source>
        <dbReference type="ARBA" id="ARBA00022840"/>
    </source>
</evidence>
<evidence type="ECO:0000313" key="13">
    <source>
        <dbReference type="Proteomes" id="UP000282957"/>
    </source>
</evidence>
<dbReference type="FunFam" id="3.40.50.300:FF:000221">
    <property type="entry name" value="Multidrug ABC transporter ATP-binding protein"/>
    <property type="match status" value="1"/>
</dbReference>
<dbReference type="PANTHER" id="PTHR43394:SF1">
    <property type="entry name" value="ATP-BINDING CASSETTE SUB-FAMILY B MEMBER 10, MITOCHONDRIAL"/>
    <property type="match status" value="1"/>
</dbReference>
<feature type="transmembrane region" description="Helical" evidence="9">
    <location>
        <begin position="244"/>
        <end position="272"/>
    </location>
</feature>
<feature type="transmembrane region" description="Helical" evidence="9">
    <location>
        <begin position="135"/>
        <end position="159"/>
    </location>
</feature>
<dbReference type="EMBL" id="SACL01000016">
    <property type="protein sequence ID" value="RVT89947.1"/>
    <property type="molecule type" value="Genomic_DNA"/>
</dbReference>
<dbReference type="GO" id="GO:0015421">
    <property type="term" value="F:ABC-type oligopeptide transporter activity"/>
    <property type="evidence" value="ECO:0007669"/>
    <property type="project" value="TreeGrafter"/>
</dbReference>
<dbReference type="SUPFAM" id="SSF90123">
    <property type="entry name" value="ABC transporter transmembrane region"/>
    <property type="match status" value="1"/>
</dbReference>
<keyword evidence="13" id="KW-1185">Reference proteome</keyword>
<dbReference type="InterPro" id="IPR003593">
    <property type="entry name" value="AAA+_ATPase"/>
</dbReference>
<evidence type="ECO:0000259" key="10">
    <source>
        <dbReference type="PROSITE" id="PS50893"/>
    </source>
</evidence>
<evidence type="ECO:0000256" key="7">
    <source>
        <dbReference type="ARBA" id="ARBA00022989"/>
    </source>
</evidence>
<keyword evidence="5" id="KW-0547">Nucleotide-binding</keyword>
<keyword evidence="3" id="KW-1003">Cell membrane</keyword>
<dbReference type="PROSITE" id="PS00211">
    <property type="entry name" value="ABC_TRANSPORTER_1"/>
    <property type="match status" value="1"/>
</dbReference>
<dbReference type="InterPro" id="IPR017871">
    <property type="entry name" value="ABC_transporter-like_CS"/>
</dbReference>
<organism evidence="12 13">
    <name type="scientific">Rhodovarius crocodyli</name>
    <dbReference type="NCBI Taxonomy" id="1979269"/>
    <lineage>
        <taxon>Bacteria</taxon>
        <taxon>Pseudomonadati</taxon>
        <taxon>Pseudomonadota</taxon>
        <taxon>Alphaproteobacteria</taxon>
        <taxon>Acetobacterales</taxon>
        <taxon>Roseomonadaceae</taxon>
        <taxon>Rhodovarius</taxon>
    </lineage>
</organism>
<dbReference type="SUPFAM" id="SSF52540">
    <property type="entry name" value="P-loop containing nucleoside triphosphate hydrolases"/>
    <property type="match status" value="1"/>
</dbReference>
<feature type="domain" description="ABC transporter" evidence="10">
    <location>
        <begin position="344"/>
        <end position="578"/>
    </location>
</feature>
<protein>
    <submittedName>
        <fullName evidence="12">Glucan ABC transporter ATP-binding protein/ permease</fullName>
    </submittedName>
</protein>
<evidence type="ECO:0000256" key="4">
    <source>
        <dbReference type="ARBA" id="ARBA00022692"/>
    </source>
</evidence>
<dbReference type="InterPro" id="IPR039421">
    <property type="entry name" value="Type_1_exporter"/>
</dbReference>
<evidence type="ECO:0000256" key="3">
    <source>
        <dbReference type="ARBA" id="ARBA00022475"/>
    </source>
</evidence>
<dbReference type="PROSITE" id="PS50929">
    <property type="entry name" value="ABC_TM1F"/>
    <property type="match status" value="1"/>
</dbReference>